<protein>
    <submittedName>
        <fullName evidence="1">Uncharacterized protein</fullName>
    </submittedName>
</protein>
<proteinExistence type="predicted"/>
<name>A0AAD5BBL9_9ASCO</name>
<dbReference type="AlphaFoldDB" id="A0AAD5BBL9"/>
<evidence type="ECO:0000313" key="2">
    <source>
        <dbReference type="Proteomes" id="UP001204833"/>
    </source>
</evidence>
<accession>A0AAD5BBL9</accession>
<dbReference type="GeneID" id="76152548"/>
<keyword evidence="2" id="KW-1185">Reference proteome</keyword>
<sequence length="221" mass="25224">MLGKIKGLFAPAQSVQVEASEEFGEDEFGLKKSVSKDIYIFSENSTGSRLPPVNAHLTTRVNILSLQVYRGKTNPSKYLKECENVQFIEFAIKVRHRINHSVQKLVRLVIEVAEAWSNTQMFSNEVIGFIIQQSNQFVVGSPFEAELVEPFCISLYADTKIIEQVEKLHKFIDKSKYKKFKRDVSTRMASVFNMAIDTDEFANDLVSKFVALWLFALLDID</sequence>
<dbReference type="EMBL" id="JAIHNG010000161">
    <property type="protein sequence ID" value="KAI5949994.1"/>
    <property type="molecule type" value="Genomic_DNA"/>
</dbReference>
<dbReference type="Proteomes" id="UP001204833">
    <property type="component" value="Unassembled WGS sequence"/>
</dbReference>
<reference evidence="1 2" key="1">
    <citation type="journal article" date="2022" name="DNA Res.">
        <title>Genome analysis of five recently described species of the CUG-Ser clade uncovers Candida theae as a new hybrid lineage with pathogenic potential in the Candida parapsilosis species complex.</title>
        <authorList>
            <person name="Mixao V."/>
            <person name="Del Olmo V."/>
            <person name="Hegedusova E."/>
            <person name="Saus E."/>
            <person name="Pryszcz L."/>
            <person name="Cillingova A."/>
            <person name="Nosek J."/>
            <person name="Gabaldon T."/>
        </authorList>
    </citation>
    <scope>NUCLEOTIDE SEQUENCE [LARGE SCALE GENOMIC DNA]</scope>
    <source>
        <strain evidence="1 2">CBS 12239</strain>
    </source>
</reference>
<comment type="caution">
    <text evidence="1">The sequence shown here is derived from an EMBL/GenBank/DDBJ whole genome shotgun (WGS) entry which is preliminary data.</text>
</comment>
<gene>
    <name evidence="1" type="ORF">KGF57_004504</name>
</gene>
<dbReference type="RefSeq" id="XP_051607041.1">
    <property type="nucleotide sequence ID" value="XM_051754021.1"/>
</dbReference>
<evidence type="ECO:0000313" key="1">
    <source>
        <dbReference type="EMBL" id="KAI5949994.1"/>
    </source>
</evidence>
<organism evidence="1 2">
    <name type="scientific">Candida theae</name>
    <dbReference type="NCBI Taxonomy" id="1198502"/>
    <lineage>
        <taxon>Eukaryota</taxon>
        <taxon>Fungi</taxon>
        <taxon>Dikarya</taxon>
        <taxon>Ascomycota</taxon>
        <taxon>Saccharomycotina</taxon>
        <taxon>Pichiomycetes</taxon>
        <taxon>Debaryomycetaceae</taxon>
        <taxon>Candida/Lodderomyces clade</taxon>
        <taxon>Candida</taxon>
    </lineage>
</organism>